<dbReference type="OrthoDB" id="9773932at2"/>
<keyword evidence="3" id="KW-1185">Reference proteome</keyword>
<dbReference type="RefSeq" id="WP_109761788.1">
    <property type="nucleotide sequence ID" value="NZ_QGGU01000002.1"/>
</dbReference>
<dbReference type="Pfam" id="PF13480">
    <property type="entry name" value="Acetyltransf_6"/>
    <property type="match status" value="1"/>
</dbReference>
<reference evidence="2 3" key="1">
    <citation type="submission" date="2018-05" db="EMBL/GenBank/DDBJ databases">
        <title>Genomic Encyclopedia of Type Strains, Phase IV (KMG-IV): sequencing the most valuable type-strain genomes for metagenomic binning, comparative biology and taxonomic classification.</title>
        <authorList>
            <person name="Goeker M."/>
        </authorList>
    </citation>
    <scope>NUCLEOTIDE SEQUENCE [LARGE SCALE GENOMIC DNA]</scope>
    <source>
        <strain evidence="2 3">DSM 25350</strain>
    </source>
</reference>
<dbReference type="EMBL" id="QGGU01000002">
    <property type="protein sequence ID" value="PWK53718.1"/>
    <property type="molecule type" value="Genomic_DNA"/>
</dbReference>
<sequence>MTLYIKPYTSDINAQWDQFVIEQGAPVYLLTGWKTIIEKSFGHNCYYFYVVDANNQWQGILPLVQQKSALFGNYLTSVPFFNYGGVCAKTVEAEQMLVQKAVDLQQSLNAKHVELRHSLSSENNPLLEQDRCRTDKITMLLDLPDEPEALWKAIGSKRRAQVKRPIREGAHFKIGKQELLQDFYDVFARNMRDLGTPVYNKNFFNNILKQFPEKVSIAMAYVNDQPAGAGFLVDHNGIREIPWASTVRDYNRIGINMFLYWNILSHSIESGLKTFDFGRSSKDAGTLKFKKQWGAQPTQLYWYYLLNNNQALPQLNHSNRKYQMLIQAWQKLPVSVANVIGPHIIKHLP</sequence>
<name>A0A316FYW0_9GAMM</name>
<proteinExistence type="predicted"/>
<gene>
    <name evidence="2" type="ORF">C8D97_102106</name>
</gene>
<evidence type="ECO:0000259" key="1">
    <source>
        <dbReference type="Pfam" id="PF13480"/>
    </source>
</evidence>
<dbReference type="Proteomes" id="UP000245790">
    <property type="component" value="Unassembled WGS sequence"/>
</dbReference>
<evidence type="ECO:0000313" key="3">
    <source>
        <dbReference type="Proteomes" id="UP000245790"/>
    </source>
</evidence>
<comment type="caution">
    <text evidence="2">The sequence shown here is derived from an EMBL/GenBank/DDBJ whole genome shotgun (WGS) entry which is preliminary data.</text>
</comment>
<accession>A0A316FYW0</accession>
<dbReference type="NCBIfam" id="TIGR03019">
    <property type="entry name" value="pepcterm_femAB"/>
    <property type="match status" value="1"/>
</dbReference>
<dbReference type="PANTHER" id="PTHR36174">
    <property type="entry name" value="LIPID II:GLYCINE GLYCYLTRANSFERASE"/>
    <property type="match status" value="1"/>
</dbReference>
<dbReference type="SUPFAM" id="SSF55729">
    <property type="entry name" value="Acyl-CoA N-acyltransferases (Nat)"/>
    <property type="match status" value="1"/>
</dbReference>
<dbReference type="AlphaFoldDB" id="A0A316FYW0"/>
<feature type="domain" description="BioF2-like acetyltransferase" evidence="1">
    <location>
        <begin position="156"/>
        <end position="282"/>
    </location>
</feature>
<protein>
    <submittedName>
        <fullName evidence="2">FemAB-related protein (PEP-CTERM system-associated)</fullName>
    </submittedName>
</protein>
<dbReference type="InterPro" id="IPR016181">
    <property type="entry name" value="Acyl_CoA_acyltransferase"/>
</dbReference>
<dbReference type="PANTHER" id="PTHR36174:SF1">
    <property type="entry name" value="LIPID II:GLYCINE GLYCYLTRANSFERASE"/>
    <property type="match status" value="1"/>
</dbReference>
<evidence type="ECO:0000313" key="2">
    <source>
        <dbReference type="EMBL" id="PWK53718.1"/>
    </source>
</evidence>
<dbReference type="InterPro" id="IPR017469">
    <property type="entry name" value="PEP-CTERM_FemAB-rel"/>
</dbReference>
<dbReference type="InterPro" id="IPR050644">
    <property type="entry name" value="PG_Glycine_Bridge_Synth"/>
</dbReference>
<dbReference type="Gene3D" id="3.40.630.30">
    <property type="match status" value="1"/>
</dbReference>
<dbReference type="InterPro" id="IPR038740">
    <property type="entry name" value="BioF2-like_GNAT_dom"/>
</dbReference>
<organism evidence="2 3">
    <name type="scientific">Pleionea mediterranea</name>
    <dbReference type="NCBI Taxonomy" id="523701"/>
    <lineage>
        <taxon>Bacteria</taxon>
        <taxon>Pseudomonadati</taxon>
        <taxon>Pseudomonadota</taxon>
        <taxon>Gammaproteobacteria</taxon>
        <taxon>Oceanospirillales</taxon>
        <taxon>Pleioneaceae</taxon>
        <taxon>Pleionea</taxon>
    </lineage>
</organism>